<dbReference type="Proteomes" id="UP001159363">
    <property type="component" value="Chromosome 1"/>
</dbReference>
<evidence type="ECO:0000313" key="2">
    <source>
        <dbReference type="Proteomes" id="UP001159363"/>
    </source>
</evidence>
<dbReference type="EMBL" id="JARBHB010000001">
    <property type="protein sequence ID" value="KAJ8896167.1"/>
    <property type="molecule type" value="Genomic_DNA"/>
</dbReference>
<accession>A0ABQ9II98</accession>
<evidence type="ECO:0000313" key="1">
    <source>
        <dbReference type="EMBL" id="KAJ8896167.1"/>
    </source>
</evidence>
<protein>
    <submittedName>
        <fullName evidence="1">Uncharacterized protein</fullName>
    </submittedName>
</protein>
<proteinExistence type="predicted"/>
<name>A0ABQ9II98_9NEOP</name>
<organism evidence="1 2">
    <name type="scientific">Dryococelus australis</name>
    <dbReference type="NCBI Taxonomy" id="614101"/>
    <lineage>
        <taxon>Eukaryota</taxon>
        <taxon>Metazoa</taxon>
        <taxon>Ecdysozoa</taxon>
        <taxon>Arthropoda</taxon>
        <taxon>Hexapoda</taxon>
        <taxon>Insecta</taxon>
        <taxon>Pterygota</taxon>
        <taxon>Neoptera</taxon>
        <taxon>Polyneoptera</taxon>
        <taxon>Phasmatodea</taxon>
        <taxon>Verophasmatodea</taxon>
        <taxon>Anareolatae</taxon>
        <taxon>Phasmatidae</taxon>
        <taxon>Eurycanthinae</taxon>
        <taxon>Dryococelus</taxon>
    </lineage>
</organism>
<dbReference type="PANTHER" id="PTHR46601">
    <property type="entry name" value="ULP_PROTEASE DOMAIN-CONTAINING PROTEIN"/>
    <property type="match status" value="1"/>
</dbReference>
<comment type="caution">
    <text evidence="1">The sequence shown here is derived from an EMBL/GenBank/DDBJ whole genome shotgun (WGS) entry which is preliminary data.</text>
</comment>
<dbReference type="PANTHER" id="PTHR46601:SF1">
    <property type="entry name" value="ADF-H DOMAIN-CONTAINING PROTEIN"/>
    <property type="match status" value="1"/>
</dbReference>
<reference evidence="1 2" key="1">
    <citation type="submission" date="2023-02" db="EMBL/GenBank/DDBJ databases">
        <title>LHISI_Scaffold_Assembly.</title>
        <authorList>
            <person name="Stuart O.P."/>
            <person name="Cleave R."/>
            <person name="Magrath M.J.L."/>
            <person name="Mikheyev A.S."/>
        </authorList>
    </citation>
    <scope>NUCLEOTIDE SEQUENCE [LARGE SCALE GENOMIC DNA]</scope>
    <source>
        <strain evidence="1">Daus_M_001</strain>
        <tissue evidence="1">Leg muscle</tissue>
    </source>
</reference>
<gene>
    <name evidence="1" type="ORF">PR048_001510</name>
</gene>
<keyword evidence="2" id="KW-1185">Reference proteome</keyword>
<sequence>MVIYVHQILNQGSLDSKTEEKNPGLKEGFFQSELHSKNCIFAGANGTYTVCTYSVHQNIKLMVTVFHYKDCSNAHVCLEPSAGLYFNKCQERPEIAPLANHLQEVFNENGIGTVTYCKWLTTDRCHLQTVAEQQEIFVESFAEKLQVLVHHSFIAMQLSSFLKHVKENIQKNTSVVILDFSGNYSFILQDEVQNSQTGRIDHISFSVISDRLVHDACCALVSKETDFFQVTKWKKP</sequence>